<reference evidence="21 22" key="1">
    <citation type="journal article" date="2014" name="Environ. Microbiol.">
        <title>Genomic signatures of obligate host dependence in the luminous bacterial symbiont of a vertebrate.</title>
        <authorList>
            <person name="Hendry T.A."/>
            <person name="de Wet J.R."/>
            <person name="Dunlap P.V."/>
        </authorList>
    </citation>
    <scope>NUCLEOTIDE SEQUENCE [LARGE SCALE GENOMIC DNA]</scope>
    <source>
        <strain evidence="21 22">Akat1</strain>
    </source>
</reference>
<dbReference type="InterPro" id="IPR047127">
    <property type="entry name" value="MutT-like"/>
</dbReference>
<feature type="binding site" evidence="17">
    <location>
        <position position="24"/>
    </location>
    <ligand>
        <name>8-oxo-dGTP</name>
        <dbReference type="ChEBI" id="CHEBI:77896"/>
    </ligand>
</feature>
<dbReference type="EC" id="3.6.1.55" evidence="12"/>
<keyword evidence="9" id="KW-0234">DNA repair</keyword>
<evidence type="ECO:0000259" key="20">
    <source>
        <dbReference type="PROSITE" id="PS51462"/>
    </source>
</evidence>
<dbReference type="PANTHER" id="PTHR47707:SF1">
    <property type="entry name" value="NUDIX HYDROLASE FAMILY PROTEIN"/>
    <property type="match status" value="1"/>
</dbReference>
<evidence type="ECO:0000256" key="14">
    <source>
        <dbReference type="ARBA" id="ARBA00041592"/>
    </source>
</evidence>
<dbReference type="PANTHER" id="PTHR47707">
    <property type="entry name" value="8-OXO-DGTP DIPHOSPHATASE"/>
    <property type="match status" value="1"/>
</dbReference>
<comment type="similarity">
    <text evidence="2 19">Belongs to the Nudix hydrolase family.</text>
</comment>
<dbReference type="InterPro" id="IPR015797">
    <property type="entry name" value="NUDIX_hydrolase-like_dom_sf"/>
</dbReference>
<dbReference type="SUPFAM" id="SSF55811">
    <property type="entry name" value="Nudix"/>
    <property type="match status" value="1"/>
</dbReference>
<dbReference type="GO" id="GO:0046872">
    <property type="term" value="F:metal ion binding"/>
    <property type="evidence" value="ECO:0007669"/>
    <property type="project" value="UniProtKB-KW"/>
</dbReference>
<evidence type="ECO:0000256" key="15">
    <source>
        <dbReference type="ARBA" id="ARBA00041979"/>
    </source>
</evidence>
<gene>
    <name evidence="21" type="ORF">O1U_0173</name>
</gene>
<dbReference type="Gene3D" id="3.90.79.10">
    <property type="entry name" value="Nucleoside Triphosphate Pyrophosphohydrolase"/>
    <property type="match status" value="1"/>
</dbReference>
<comment type="cofactor">
    <cofactor evidence="1 18">
        <name>Mg(2+)</name>
        <dbReference type="ChEBI" id="CHEBI:18420"/>
    </cofactor>
</comment>
<evidence type="ECO:0000256" key="16">
    <source>
        <dbReference type="ARBA" id="ARBA00042798"/>
    </source>
</evidence>
<dbReference type="InterPro" id="IPR020476">
    <property type="entry name" value="Nudix_hydrolase"/>
</dbReference>
<evidence type="ECO:0000256" key="18">
    <source>
        <dbReference type="PIRSR" id="PIRSR603561-2"/>
    </source>
</evidence>
<dbReference type="Pfam" id="PF00293">
    <property type="entry name" value="NUDIX"/>
    <property type="match status" value="1"/>
</dbReference>
<evidence type="ECO:0000313" key="22">
    <source>
        <dbReference type="Proteomes" id="UP000053688"/>
    </source>
</evidence>
<evidence type="ECO:0000256" key="2">
    <source>
        <dbReference type="ARBA" id="ARBA00005582"/>
    </source>
</evidence>
<dbReference type="GO" id="GO:0006281">
    <property type="term" value="P:DNA repair"/>
    <property type="evidence" value="ECO:0007669"/>
    <property type="project" value="UniProtKB-KW"/>
</dbReference>
<dbReference type="eggNOG" id="COG0494">
    <property type="taxonomic scope" value="Bacteria"/>
</dbReference>
<feature type="binding site" evidence="17">
    <location>
        <begin position="35"/>
        <end position="38"/>
    </location>
    <ligand>
        <name>8-oxo-dGTP</name>
        <dbReference type="ChEBI" id="CHEBI:77896"/>
    </ligand>
</feature>
<feature type="binding site" evidence="18">
    <location>
        <position position="58"/>
    </location>
    <ligand>
        <name>Mg(2+)</name>
        <dbReference type="ChEBI" id="CHEBI:18420"/>
    </ligand>
</feature>
<proteinExistence type="inferred from homology"/>
<dbReference type="PROSITE" id="PS00893">
    <property type="entry name" value="NUDIX_BOX"/>
    <property type="match status" value="1"/>
</dbReference>
<dbReference type="CDD" id="cd03425">
    <property type="entry name" value="NUDIX_MutT_NudA_like"/>
    <property type="match status" value="1"/>
</dbReference>
<evidence type="ECO:0000256" key="4">
    <source>
        <dbReference type="ARBA" id="ARBA00022705"/>
    </source>
</evidence>
<evidence type="ECO:0000256" key="11">
    <source>
        <dbReference type="ARBA" id="ARBA00036904"/>
    </source>
</evidence>
<evidence type="ECO:0000256" key="19">
    <source>
        <dbReference type="RuleBase" id="RU003476"/>
    </source>
</evidence>
<dbReference type="InterPro" id="IPR020084">
    <property type="entry name" value="NUDIX_hydrolase_CS"/>
</dbReference>
<dbReference type="GO" id="GO:0008413">
    <property type="term" value="F:8-oxo-7,8-dihydroguanosine triphosphate pyrophosphatase activity"/>
    <property type="evidence" value="ECO:0007669"/>
    <property type="project" value="InterPro"/>
</dbReference>
<dbReference type="GO" id="GO:0044715">
    <property type="term" value="F:8-oxo-dGDP phosphatase activity"/>
    <property type="evidence" value="ECO:0007669"/>
    <property type="project" value="TreeGrafter"/>
</dbReference>
<dbReference type="NCBIfam" id="TIGR00586">
    <property type="entry name" value="mutt"/>
    <property type="match status" value="1"/>
</dbReference>
<dbReference type="PRINTS" id="PR00502">
    <property type="entry name" value="NUDIXFAMILY"/>
</dbReference>
<protein>
    <recommendedName>
        <fullName evidence="13">8-oxo-dGTP diphosphatase</fullName>
        <ecNumber evidence="12">3.6.1.55</ecNumber>
    </recommendedName>
    <alternativeName>
        <fullName evidence="16">7,8-dihydro-8-oxoguanine-triphosphatase</fullName>
    </alternativeName>
    <alternativeName>
        <fullName evidence="15">Mutator protein MutT</fullName>
    </alternativeName>
    <alternativeName>
        <fullName evidence="14">dGTP pyrophosphohydrolase</fullName>
    </alternativeName>
</protein>
<evidence type="ECO:0000256" key="13">
    <source>
        <dbReference type="ARBA" id="ARBA00040794"/>
    </source>
</evidence>
<organism evidence="21 22">
    <name type="scientific">Candidatus Photodesmus katoptron Akat1</name>
    <dbReference type="NCBI Taxonomy" id="1236703"/>
    <lineage>
        <taxon>Bacteria</taxon>
        <taxon>Pseudomonadati</taxon>
        <taxon>Pseudomonadota</taxon>
        <taxon>Gammaproteobacteria</taxon>
        <taxon>Vibrionales</taxon>
        <taxon>Vibrionaceae</taxon>
        <taxon>Candidatus Photodesmus</taxon>
    </lineage>
</organism>
<evidence type="ECO:0000256" key="10">
    <source>
        <dbReference type="ARBA" id="ARBA00035861"/>
    </source>
</evidence>
<evidence type="ECO:0000256" key="17">
    <source>
        <dbReference type="PIRSR" id="PIRSR603561-1"/>
    </source>
</evidence>
<evidence type="ECO:0000256" key="12">
    <source>
        <dbReference type="ARBA" id="ARBA00038905"/>
    </source>
</evidence>
<dbReference type="GO" id="GO:0044716">
    <property type="term" value="F:8-oxo-GDP phosphatase activity"/>
    <property type="evidence" value="ECO:0007669"/>
    <property type="project" value="TreeGrafter"/>
</dbReference>
<feature type="domain" description="Nudix hydrolase" evidence="20">
    <location>
        <begin position="2"/>
        <end position="129"/>
    </location>
</feature>
<evidence type="ECO:0000256" key="7">
    <source>
        <dbReference type="ARBA" id="ARBA00022801"/>
    </source>
</evidence>
<evidence type="ECO:0000256" key="5">
    <source>
        <dbReference type="ARBA" id="ARBA00022723"/>
    </source>
</evidence>
<dbReference type="InterPro" id="IPR003561">
    <property type="entry name" value="Mutator_MutT"/>
</dbReference>
<keyword evidence="5 18" id="KW-0479">Metal-binding</keyword>
<comment type="catalytic activity">
    <reaction evidence="11">
        <text>8-oxo-GTP + H2O = 8-oxo-GMP + diphosphate + H(+)</text>
        <dbReference type="Rhea" id="RHEA:67616"/>
        <dbReference type="ChEBI" id="CHEBI:15377"/>
        <dbReference type="ChEBI" id="CHEBI:15378"/>
        <dbReference type="ChEBI" id="CHEBI:33019"/>
        <dbReference type="ChEBI" id="CHEBI:143553"/>
        <dbReference type="ChEBI" id="CHEBI:145694"/>
    </reaction>
</comment>
<comment type="catalytic activity">
    <reaction evidence="10">
        <text>8-oxo-dGTP + H2O = 8-oxo-dGMP + diphosphate + H(+)</text>
        <dbReference type="Rhea" id="RHEA:31575"/>
        <dbReference type="ChEBI" id="CHEBI:15377"/>
        <dbReference type="ChEBI" id="CHEBI:15378"/>
        <dbReference type="ChEBI" id="CHEBI:33019"/>
        <dbReference type="ChEBI" id="CHEBI:63224"/>
        <dbReference type="ChEBI" id="CHEBI:77896"/>
        <dbReference type="EC" id="3.6.1.55"/>
    </reaction>
</comment>
<evidence type="ECO:0000256" key="6">
    <source>
        <dbReference type="ARBA" id="ARBA00022763"/>
    </source>
</evidence>
<keyword evidence="4" id="KW-0235">DNA replication</keyword>
<name>S3DKR9_9GAMM</name>
<comment type="caution">
    <text evidence="21">The sequence shown here is derived from an EMBL/GenBank/DDBJ whole genome shotgun (WGS) entry which is preliminary data.</text>
</comment>
<dbReference type="GO" id="GO:0006260">
    <property type="term" value="P:DNA replication"/>
    <property type="evidence" value="ECO:0007669"/>
    <property type="project" value="UniProtKB-KW"/>
</dbReference>
<dbReference type="EMBL" id="AMSD01000001">
    <property type="protein sequence ID" value="EPE37714.1"/>
    <property type="molecule type" value="Genomic_DNA"/>
</dbReference>
<dbReference type="Proteomes" id="UP000053688">
    <property type="component" value="Unassembled WGS sequence"/>
</dbReference>
<dbReference type="PROSITE" id="PS51462">
    <property type="entry name" value="NUDIX"/>
    <property type="match status" value="1"/>
</dbReference>
<dbReference type="AlphaFoldDB" id="S3DKR9"/>
<keyword evidence="3" id="KW-0515">Mutator protein</keyword>
<evidence type="ECO:0000256" key="1">
    <source>
        <dbReference type="ARBA" id="ARBA00001946"/>
    </source>
</evidence>
<accession>S3DKR9</accession>
<keyword evidence="6" id="KW-0227">DNA damage</keyword>
<evidence type="ECO:0000256" key="3">
    <source>
        <dbReference type="ARBA" id="ARBA00022457"/>
    </source>
</evidence>
<keyword evidence="7 19" id="KW-0378">Hydrolase</keyword>
<dbReference type="GO" id="GO:0035539">
    <property type="term" value="F:8-oxo-7,8-dihydrodeoxyguanosine triphosphate pyrophosphatase activity"/>
    <property type="evidence" value="ECO:0007669"/>
    <property type="project" value="UniProtKB-EC"/>
</dbReference>
<evidence type="ECO:0000256" key="8">
    <source>
        <dbReference type="ARBA" id="ARBA00022842"/>
    </source>
</evidence>
<dbReference type="STRING" id="28176.CF66_2247"/>
<sequence>MKPLKIVAGIILNPKRTEVFITKRHKNVQKTGYWEFPGGKVETRESYQEALIRELKEEVGIVVIKLNHFERSIYKEQGTLFQFDFFLVSLFENEPYGREGQKGVWIKLSNLKNYRFPKANISIIDRISKKNSF</sequence>
<evidence type="ECO:0000256" key="9">
    <source>
        <dbReference type="ARBA" id="ARBA00023204"/>
    </source>
</evidence>
<dbReference type="InterPro" id="IPR000086">
    <property type="entry name" value="NUDIX_hydrolase_dom"/>
</dbReference>
<dbReference type="RefSeq" id="WP_016503512.1">
    <property type="nucleotide sequence ID" value="NZ_AMSD01000001.1"/>
</dbReference>
<feature type="binding site" evidence="18">
    <location>
        <position position="38"/>
    </location>
    <ligand>
        <name>Mg(2+)</name>
        <dbReference type="ChEBI" id="CHEBI:18420"/>
    </ligand>
</feature>
<evidence type="ECO:0000313" key="21">
    <source>
        <dbReference type="EMBL" id="EPE37714.1"/>
    </source>
</evidence>
<keyword evidence="22" id="KW-1185">Reference proteome</keyword>
<keyword evidence="8 18" id="KW-0460">Magnesium</keyword>
<feature type="binding site" evidence="17">
    <location>
        <position position="120"/>
    </location>
    <ligand>
        <name>8-oxo-dGTP</name>
        <dbReference type="ChEBI" id="CHEBI:77896"/>
    </ligand>
</feature>